<keyword evidence="4" id="KW-1185">Reference proteome</keyword>
<organism evidence="3">
    <name type="scientific">Medioppia subpectinata</name>
    <dbReference type="NCBI Taxonomy" id="1979941"/>
    <lineage>
        <taxon>Eukaryota</taxon>
        <taxon>Metazoa</taxon>
        <taxon>Ecdysozoa</taxon>
        <taxon>Arthropoda</taxon>
        <taxon>Chelicerata</taxon>
        <taxon>Arachnida</taxon>
        <taxon>Acari</taxon>
        <taxon>Acariformes</taxon>
        <taxon>Sarcoptiformes</taxon>
        <taxon>Oribatida</taxon>
        <taxon>Brachypylina</taxon>
        <taxon>Oppioidea</taxon>
        <taxon>Oppiidae</taxon>
        <taxon>Medioppia</taxon>
    </lineage>
</organism>
<evidence type="ECO:0000256" key="1">
    <source>
        <dbReference type="ARBA" id="ARBA00006484"/>
    </source>
</evidence>
<dbReference type="CDD" id="cd05233">
    <property type="entry name" value="SDR_c"/>
    <property type="match status" value="1"/>
</dbReference>
<accession>A0A7R9QHY0</accession>
<evidence type="ECO:0000256" key="2">
    <source>
        <dbReference type="ARBA" id="ARBA00023002"/>
    </source>
</evidence>
<dbReference type="PRINTS" id="PR00081">
    <property type="entry name" value="GDHRDH"/>
</dbReference>
<sequence length="101" mass="10808">MKSLAYASAKAGMDMLTKILALELGPKGIRVNTINPGVTHVRDPIQPFEEYAPKVTPLRRNGQPLDIARAVAFLASTDAHFITGANLVVDGGLVYNAGYNL</sequence>
<dbReference type="Gene3D" id="3.40.50.720">
    <property type="entry name" value="NAD(P)-binding Rossmann-like Domain"/>
    <property type="match status" value="1"/>
</dbReference>
<proteinExistence type="inferred from homology"/>
<dbReference type="Pfam" id="PF13561">
    <property type="entry name" value="adh_short_C2"/>
    <property type="match status" value="1"/>
</dbReference>
<dbReference type="PANTHER" id="PTHR43639">
    <property type="entry name" value="OXIDOREDUCTASE, SHORT-CHAIN DEHYDROGENASE/REDUCTASE FAMILY (AFU_ORTHOLOGUE AFUA_5G02870)"/>
    <property type="match status" value="1"/>
</dbReference>
<dbReference type="InterPro" id="IPR036291">
    <property type="entry name" value="NAD(P)-bd_dom_sf"/>
</dbReference>
<dbReference type="PANTHER" id="PTHR43639:SF1">
    <property type="entry name" value="SHORT-CHAIN DEHYDROGENASE_REDUCTASE FAMILY PROTEIN"/>
    <property type="match status" value="1"/>
</dbReference>
<dbReference type="Proteomes" id="UP000759131">
    <property type="component" value="Unassembled WGS sequence"/>
</dbReference>
<dbReference type="EMBL" id="CAJPIZ010037400">
    <property type="protein sequence ID" value="CAG2121125.1"/>
    <property type="molecule type" value="Genomic_DNA"/>
</dbReference>
<dbReference type="InterPro" id="IPR002347">
    <property type="entry name" value="SDR_fam"/>
</dbReference>
<dbReference type="SUPFAM" id="SSF51735">
    <property type="entry name" value="NAD(P)-binding Rossmann-fold domains"/>
    <property type="match status" value="1"/>
</dbReference>
<comment type="similarity">
    <text evidence="1">Belongs to the short-chain dehydrogenases/reductases (SDR) family.</text>
</comment>
<evidence type="ECO:0000313" key="4">
    <source>
        <dbReference type="Proteomes" id="UP000759131"/>
    </source>
</evidence>
<dbReference type="EMBL" id="OC891975">
    <property type="protein sequence ID" value="CAD7646645.1"/>
    <property type="molecule type" value="Genomic_DNA"/>
</dbReference>
<keyword evidence="2" id="KW-0560">Oxidoreductase</keyword>
<protein>
    <submittedName>
        <fullName evidence="3">Uncharacterized protein</fullName>
    </submittedName>
</protein>
<dbReference type="OrthoDB" id="6496917at2759"/>
<name>A0A7R9QHY0_9ACAR</name>
<dbReference type="AlphaFoldDB" id="A0A7R9QHY0"/>
<dbReference type="GO" id="GO:0016491">
    <property type="term" value="F:oxidoreductase activity"/>
    <property type="evidence" value="ECO:0007669"/>
    <property type="project" value="UniProtKB-KW"/>
</dbReference>
<gene>
    <name evidence="3" type="ORF">OSB1V03_LOCUS21071</name>
</gene>
<feature type="non-terminal residue" evidence="3">
    <location>
        <position position="1"/>
    </location>
</feature>
<reference evidence="3" key="1">
    <citation type="submission" date="2020-11" db="EMBL/GenBank/DDBJ databases">
        <authorList>
            <person name="Tran Van P."/>
        </authorList>
    </citation>
    <scope>NUCLEOTIDE SEQUENCE</scope>
</reference>
<evidence type="ECO:0000313" key="3">
    <source>
        <dbReference type="EMBL" id="CAD7646645.1"/>
    </source>
</evidence>